<dbReference type="Proteomes" id="UP000606193">
    <property type="component" value="Unassembled WGS sequence"/>
</dbReference>
<gene>
    <name evidence="2" type="ORF">H8704_01600</name>
</gene>
<evidence type="ECO:0000259" key="1">
    <source>
        <dbReference type="Pfam" id="PF18980"/>
    </source>
</evidence>
<dbReference type="InterPro" id="IPR043770">
    <property type="entry name" value="DUF5716_C"/>
</dbReference>
<proteinExistence type="predicted"/>
<keyword evidence="3" id="KW-1185">Reference proteome</keyword>
<comment type="caution">
    <text evidence="2">The sequence shown here is derived from an EMBL/GenBank/DDBJ whole genome shotgun (WGS) entry which is preliminary data.</text>
</comment>
<dbReference type="EMBL" id="JACRSX010000001">
    <property type="protein sequence ID" value="MBC8561337.1"/>
    <property type="molecule type" value="Genomic_DNA"/>
</dbReference>
<dbReference type="RefSeq" id="WP_022463457.1">
    <property type="nucleotide sequence ID" value="NZ_JACRSX010000001.1"/>
</dbReference>
<sequence length="422" mass="48599">MTEDRKVLVGVDLCDDMTQISCYRRDLDKVIPVGRLVGREREYECPTVLSYQPVKKEWLFGTEALLAAEREEVYLFRDILKQISRHNKVTSGDMELEPVDTMVRYFVKILSCLKEYFPSETIRKLVISVSEKTDNLVNAVKGALNQIGIGEDRFVIQLHQQSYMYYALSQKKELWLGDVALFEFGRDGLFYSQIHIDRRNIPYIVGVKRMDLSQSLNWDMMEHDSSFKMEYAFVNLANTQMHKQMISTIYVTGEGFQGEWANTALSQLCNGRRVFRGGNLFTKGACIAARELAGEGVMGDFLFLDQEMLHTGISLRVYCDAKMQEVLLVKAGVPWKDVDVSVDFIPDGEEELQLTIQNVLRRETTVHLLSLEGFDERPNKMTRFTLRLRFADASHCIVTLKDDGFGEFCPSSNRIWERYLSL</sequence>
<dbReference type="Pfam" id="PF18980">
    <property type="entry name" value="DUF5716_C"/>
    <property type="match status" value="1"/>
</dbReference>
<organism evidence="2 3">
    <name type="scientific">Jutongia huaianensis</name>
    <dbReference type="NCBI Taxonomy" id="2763668"/>
    <lineage>
        <taxon>Bacteria</taxon>
        <taxon>Bacillati</taxon>
        <taxon>Bacillota</taxon>
        <taxon>Clostridia</taxon>
        <taxon>Lachnospirales</taxon>
        <taxon>Lachnospiraceae</taxon>
        <taxon>Jutongia</taxon>
    </lineage>
</organism>
<protein>
    <recommendedName>
        <fullName evidence="1">DUF5716 domain-containing protein</fullName>
    </recommendedName>
</protein>
<name>A0ABR7MZS7_9FIRM</name>
<reference evidence="2 3" key="1">
    <citation type="submission" date="2020-08" db="EMBL/GenBank/DDBJ databases">
        <title>Genome public.</title>
        <authorList>
            <person name="Liu C."/>
            <person name="Sun Q."/>
        </authorList>
    </citation>
    <scope>NUCLEOTIDE SEQUENCE [LARGE SCALE GENOMIC DNA]</scope>
    <source>
        <strain evidence="2 3">NSJ-37</strain>
    </source>
</reference>
<dbReference type="Gene3D" id="3.30.420.40">
    <property type="match status" value="1"/>
</dbReference>
<feature type="domain" description="DUF5716" evidence="1">
    <location>
        <begin position="124"/>
        <end position="421"/>
    </location>
</feature>
<accession>A0ABR7MZS7</accession>
<evidence type="ECO:0000313" key="3">
    <source>
        <dbReference type="Proteomes" id="UP000606193"/>
    </source>
</evidence>
<evidence type="ECO:0000313" key="2">
    <source>
        <dbReference type="EMBL" id="MBC8561337.1"/>
    </source>
</evidence>